<dbReference type="Pfam" id="PF02594">
    <property type="entry name" value="DUF167"/>
    <property type="match status" value="1"/>
</dbReference>
<dbReference type="PANTHER" id="PTHR13420">
    <property type="entry name" value="UPF0235 PROTEIN C15ORF40"/>
    <property type="match status" value="1"/>
</dbReference>
<dbReference type="SMART" id="SM01152">
    <property type="entry name" value="DUF167"/>
    <property type="match status" value="1"/>
</dbReference>
<dbReference type="HAMAP" id="MF_00634">
    <property type="entry name" value="UPF0235"/>
    <property type="match status" value="1"/>
</dbReference>
<dbReference type="InterPro" id="IPR036591">
    <property type="entry name" value="YggU-like_sf"/>
</dbReference>
<proteinExistence type="inferred from homology"/>
<reference evidence="3 4" key="1">
    <citation type="submission" date="2018-09" db="EMBL/GenBank/DDBJ databases">
        <title>Sphingomonas sp. DAC4.</title>
        <authorList>
            <person name="Seo T."/>
        </authorList>
    </citation>
    <scope>NUCLEOTIDE SEQUENCE [LARGE SCALE GENOMIC DNA]</scope>
    <source>
        <strain evidence="3 4">DAC4</strain>
    </source>
</reference>
<evidence type="ECO:0000313" key="4">
    <source>
        <dbReference type="Proteomes" id="UP000285023"/>
    </source>
</evidence>
<dbReference type="Proteomes" id="UP000285023">
    <property type="component" value="Unassembled WGS sequence"/>
</dbReference>
<organism evidence="3 4">
    <name type="scientific">Sphingomonas edaphi</name>
    <dbReference type="NCBI Taxonomy" id="2315689"/>
    <lineage>
        <taxon>Bacteria</taxon>
        <taxon>Pseudomonadati</taxon>
        <taxon>Pseudomonadota</taxon>
        <taxon>Alphaproteobacteria</taxon>
        <taxon>Sphingomonadales</taxon>
        <taxon>Sphingomonadaceae</taxon>
        <taxon>Sphingomonas</taxon>
    </lineage>
</organism>
<dbReference type="RefSeq" id="WP_119533537.1">
    <property type="nucleotide sequence ID" value="NZ_QXTF01000003.1"/>
</dbReference>
<dbReference type="OrthoDB" id="9801972at2"/>
<sequence length="90" mass="9667">MSCVLALRVSPRAARAGIGPWRAGADGREELEVRVTAPPTDGKANAEVIELLAKRLRLTKSSVRIVAGETSRHKRVALPLDEEAVRSLLG</sequence>
<dbReference type="Gene3D" id="3.30.1200.10">
    <property type="entry name" value="YggU-like"/>
    <property type="match status" value="1"/>
</dbReference>
<dbReference type="EMBL" id="QXTF01000003">
    <property type="protein sequence ID" value="RIX27384.1"/>
    <property type="molecule type" value="Genomic_DNA"/>
</dbReference>
<dbReference type="InterPro" id="IPR003746">
    <property type="entry name" value="DUF167"/>
</dbReference>
<comment type="similarity">
    <text evidence="1 2">Belongs to the UPF0235 family.</text>
</comment>
<dbReference type="SUPFAM" id="SSF69786">
    <property type="entry name" value="YggU-like"/>
    <property type="match status" value="1"/>
</dbReference>
<gene>
    <name evidence="3" type="ORF">D3M59_10095</name>
</gene>
<keyword evidence="4" id="KW-1185">Reference proteome</keyword>
<dbReference type="NCBIfam" id="TIGR00251">
    <property type="entry name" value="DUF167 family protein"/>
    <property type="match status" value="1"/>
</dbReference>
<dbReference type="PANTHER" id="PTHR13420:SF7">
    <property type="entry name" value="UPF0235 PROTEIN C15ORF40"/>
    <property type="match status" value="1"/>
</dbReference>
<accession>A0A418PZ17</accession>
<evidence type="ECO:0000256" key="1">
    <source>
        <dbReference type="ARBA" id="ARBA00010364"/>
    </source>
</evidence>
<protein>
    <recommendedName>
        <fullName evidence="2">UPF0235 protein D3M59_10095</fullName>
    </recommendedName>
</protein>
<dbReference type="AlphaFoldDB" id="A0A418PZ17"/>
<name>A0A418PZ17_9SPHN</name>
<evidence type="ECO:0000256" key="2">
    <source>
        <dbReference type="HAMAP-Rule" id="MF_00634"/>
    </source>
</evidence>
<comment type="caution">
    <text evidence="3">The sequence shown here is derived from an EMBL/GenBank/DDBJ whole genome shotgun (WGS) entry which is preliminary data.</text>
</comment>
<dbReference type="GO" id="GO:0005737">
    <property type="term" value="C:cytoplasm"/>
    <property type="evidence" value="ECO:0007669"/>
    <property type="project" value="TreeGrafter"/>
</dbReference>
<evidence type="ECO:0000313" key="3">
    <source>
        <dbReference type="EMBL" id="RIX27384.1"/>
    </source>
</evidence>